<gene>
    <name evidence="2" type="ORF">COT79_01300</name>
</gene>
<keyword evidence="1" id="KW-1133">Transmembrane helix</keyword>
<dbReference type="AlphaFoldDB" id="A0A2M6R8Y1"/>
<dbReference type="Proteomes" id="UP000231162">
    <property type="component" value="Unassembled WGS sequence"/>
</dbReference>
<evidence type="ECO:0008006" key="4">
    <source>
        <dbReference type="Google" id="ProtNLM"/>
    </source>
</evidence>
<name>A0A2M6R8Y1_9BACT</name>
<evidence type="ECO:0000313" key="2">
    <source>
        <dbReference type="EMBL" id="PIS07058.1"/>
    </source>
</evidence>
<reference evidence="3" key="1">
    <citation type="submission" date="2017-09" db="EMBL/GenBank/DDBJ databases">
        <title>Depth-based differentiation of microbial function through sediment-hosted aquifers and enrichment of novel symbionts in the deep terrestrial subsurface.</title>
        <authorList>
            <person name="Probst A.J."/>
            <person name="Ladd B."/>
            <person name="Jarett J.K."/>
            <person name="Geller-Mcgrath D.E."/>
            <person name="Sieber C.M.K."/>
            <person name="Emerson J.B."/>
            <person name="Anantharaman K."/>
            <person name="Thomas B.C."/>
            <person name="Malmstrom R."/>
            <person name="Stieglmeier M."/>
            <person name="Klingl A."/>
            <person name="Woyke T."/>
            <person name="Ryan C.M."/>
            <person name="Banfield J.F."/>
        </authorList>
    </citation>
    <scope>NUCLEOTIDE SEQUENCE [LARGE SCALE GENOMIC DNA]</scope>
</reference>
<sequence length="174" mass="19030">MGAPSWDLFIALFFIIGISYGFILQREKVTGTLVSTYVALVVTQIATPYIQQFFSGQTTVGSIFIKASPTPFMIKTAVFAIIVILLTTRGGLAGMRGHGLLTPIEVIIYSGLTSLIAISTIVSFLDEGVRATLVSDSRFASIIIQYHDMWLIAPVVILIAMGFRRHGKHGELYE</sequence>
<feature type="transmembrane region" description="Helical" evidence="1">
    <location>
        <begin position="6"/>
        <end position="24"/>
    </location>
</feature>
<feature type="transmembrane region" description="Helical" evidence="1">
    <location>
        <begin position="31"/>
        <end position="50"/>
    </location>
</feature>
<keyword evidence="1" id="KW-0812">Transmembrane</keyword>
<proteinExistence type="predicted"/>
<feature type="transmembrane region" description="Helical" evidence="1">
    <location>
        <begin position="70"/>
        <end position="88"/>
    </location>
</feature>
<evidence type="ECO:0000256" key="1">
    <source>
        <dbReference type="SAM" id="Phobius"/>
    </source>
</evidence>
<protein>
    <recommendedName>
        <fullName evidence="4">CvpA family protein</fullName>
    </recommendedName>
</protein>
<comment type="caution">
    <text evidence="2">The sequence shown here is derived from an EMBL/GenBank/DDBJ whole genome shotgun (WGS) entry which is preliminary data.</text>
</comment>
<organism evidence="2 3">
    <name type="scientific">Candidatus Berkelbacteria bacterium CG10_big_fil_rev_8_21_14_0_10_43_14</name>
    <dbReference type="NCBI Taxonomy" id="1974515"/>
    <lineage>
        <taxon>Bacteria</taxon>
        <taxon>Candidatus Berkelbacteria</taxon>
    </lineage>
</organism>
<feature type="transmembrane region" description="Helical" evidence="1">
    <location>
        <begin position="100"/>
        <end position="122"/>
    </location>
</feature>
<accession>A0A2M6R8Y1</accession>
<feature type="transmembrane region" description="Helical" evidence="1">
    <location>
        <begin position="142"/>
        <end position="163"/>
    </location>
</feature>
<dbReference type="EMBL" id="PEZX01000020">
    <property type="protein sequence ID" value="PIS07058.1"/>
    <property type="molecule type" value="Genomic_DNA"/>
</dbReference>
<evidence type="ECO:0000313" key="3">
    <source>
        <dbReference type="Proteomes" id="UP000231162"/>
    </source>
</evidence>
<keyword evidence="1" id="KW-0472">Membrane</keyword>